<evidence type="ECO:0000313" key="3">
    <source>
        <dbReference type="Proteomes" id="UP000651852"/>
    </source>
</evidence>
<reference evidence="2 3" key="1">
    <citation type="submission" date="2020-08" db="EMBL/GenBank/DDBJ databases">
        <title>Putative novel bacterial strains isolated from necrotic wheat leaf tissues caused by Xanthomonas translucens.</title>
        <authorList>
            <person name="Tambong J.T."/>
        </authorList>
    </citation>
    <scope>NUCLEOTIDE SEQUENCE [LARGE SCALE GENOMIC DNA]</scope>
    <source>
        <strain evidence="2 3">DOAB 1069</strain>
    </source>
</reference>
<feature type="region of interest" description="Disordered" evidence="1">
    <location>
        <begin position="24"/>
        <end position="46"/>
    </location>
</feature>
<sequence length="46" mass="4976">MHEIPNFPPGQKEPEQSTLAQLELGQPVDMKAGVQAEQGQQASSED</sequence>
<protein>
    <submittedName>
        <fullName evidence="2">Uncharacterized protein</fullName>
    </submittedName>
</protein>
<dbReference type="Proteomes" id="UP000651852">
    <property type="component" value="Unassembled WGS sequence"/>
</dbReference>
<organism evidence="2 3">
    <name type="scientific">Pseudomonas folii</name>
    <dbReference type="NCBI Taxonomy" id="2762593"/>
    <lineage>
        <taxon>Bacteria</taxon>
        <taxon>Pseudomonadati</taxon>
        <taxon>Pseudomonadota</taxon>
        <taxon>Gammaproteobacteria</taxon>
        <taxon>Pseudomonadales</taxon>
        <taxon>Pseudomonadaceae</taxon>
        <taxon>Pseudomonas</taxon>
    </lineage>
</organism>
<dbReference type="RefSeq" id="WP_164706047.1">
    <property type="nucleotide sequence ID" value="NZ_JACONW010000075.1"/>
</dbReference>
<evidence type="ECO:0000313" key="2">
    <source>
        <dbReference type="EMBL" id="MBC3951265.1"/>
    </source>
</evidence>
<proteinExistence type="predicted"/>
<evidence type="ECO:0000256" key="1">
    <source>
        <dbReference type="SAM" id="MobiDB-lite"/>
    </source>
</evidence>
<feature type="compositionally biased region" description="Polar residues" evidence="1">
    <location>
        <begin position="37"/>
        <end position="46"/>
    </location>
</feature>
<comment type="caution">
    <text evidence="2">The sequence shown here is derived from an EMBL/GenBank/DDBJ whole genome shotgun (WGS) entry which is preliminary data.</text>
</comment>
<dbReference type="EMBL" id="JACONW010000075">
    <property type="protein sequence ID" value="MBC3951265.1"/>
    <property type="molecule type" value="Genomic_DNA"/>
</dbReference>
<accession>A0ABR7B3U9</accession>
<name>A0ABR7B3U9_9PSED</name>
<gene>
    <name evidence="2" type="ORF">H8S59_15975</name>
</gene>
<keyword evidence="3" id="KW-1185">Reference proteome</keyword>